<sequence>MDAPAATTRAEALCGPEIVLLGDAWEHVQLERDALLEISKSGDLVKVPQKLAALISHLAFMQNRAVMVFGERRETLLALIKKTNDSTSRWNALALEDRRDALLGEWPSLVETISDIGRQFPPEALVSSSEASFVLPPVVPTLQVKFVHPPKLEVGKPSEVRFRLIGPGKIPVVPDQLHTTHTEKLHALLLDPSFADYHHAHPQPTEVPGEYAFTFIPNVAGPYRMWLDVMPVATGRGEFPIADLEKIPRPIAKAPAPGAAVTVATSGKYRARLELPGGELSFGNVGSIRVVLEENGKPLSRLEPLMGAFAHVVGFADDFQSILHIHPTGTMPVAGQLGGPQVDFQLRPLQPGWLRLYFQYQVDGGVRLAAFVVPVTVK</sequence>
<dbReference type="EMBL" id="JAENIK010000012">
    <property type="protein sequence ID" value="MBK1817711.1"/>
    <property type="molecule type" value="Genomic_DNA"/>
</dbReference>
<evidence type="ECO:0000313" key="1">
    <source>
        <dbReference type="EMBL" id="MBK1817711.1"/>
    </source>
</evidence>
<protein>
    <submittedName>
        <fullName evidence="1">Uncharacterized protein</fullName>
    </submittedName>
</protein>
<evidence type="ECO:0000313" key="2">
    <source>
        <dbReference type="Proteomes" id="UP000600139"/>
    </source>
</evidence>
<keyword evidence="2" id="KW-1185">Reference proteome</keyword>
<reference evidence="1" key="1">
    <citation type="submission" date="2021-01" db="EMBL/GenBank/DDBJ databases">
        <title>Modified the classification status of verrucomicrobia.</title>
        <authorList>
            <person name="Feng X."/>
        </authorList>
    </citation>
    <scope>NUCLEOTIDE SEQUENCE</scope>
    <source>
        <strain evidence="1">JCM 18052</strain>
    </source>
</reference>
<comment type="caution">
    <text evidence="1">The sequence shown here is derived from an EMBL/GenBank/DDBJ whole genome shotgun (WGS) entry which is preliminary data.</text>
</comment>
<proteinExistence type="predicted"/>
<dbReference type="RefSeq" id="WP_200352646.1">
    <property type="nucleotide sequence ID" value="NZ_BAABHZ010000001.1"/>
</dbReference>
<dbReference type="AlphaFoldDB" id="A0A934R7Q3"/>
<name>A0A934R7Q3_9BACT</name>
<accession>A0A934R7Q3</accession>
<gene>
    <name evidence="1" type="ORF">JIN84_18980</name>
</gene>
<organism evidence="1 2">
    <name type="scientific">Luteolibacter yonseiensis</name>
    <dbReference type="NCBI Taxonomy" id="1144680"/>
    <lineage>
        <taxon>Bacteria</taxon>
        <taxon>Pseudomonadati</taxon>
        <taxon>Verrucomicrobiota</taxon>
        <taxon>Verrucomicrobiia</taxon>
        <taxon>Verrucomicrobiales</taxon>
        <taxon>Verrucomicrobiaceae</taxon>
        <taxon>Luteolibacter</taxon>
    </lineage>
</organism>
<dbReference type="Proteomes" id="UP000600139">
    <property type="component" value="Unassembled WGS sequence"/>
</dbReference>